<protein>
    <submittedName>
        <fullName evidence="3">Tautomerase family protein</fullName>
    </submittedName>
</protein>
<keyword evidence="1" id="KW-0413">Isomerase</keyword>
<dbReference type="Pfam" id="PF01361">
    <property type="entry name" value="Tautomerase"/>
    <property type="match status" value="1"/>
</dbReference>
<dbReference type="Gene3D" id="3.30.429.10">
    <property type="entry name" value="Macrophage Migration Inhibitory Factor"/>
    <property type="match status" value="1"/>
</dbReference>
<organism evidence="3 4">
    <name type="scientific">Streptomyces cathayae</name>
    <dbReference type="NCBI Taxonomy" id="3031124"/>
    <lineage>
        <taxon>Bacteria</taxon>
        <taxon>Bacillati</taxon>
        <taxon>Actinomycetota</taxon>
        <taxon>Actinomycetes</taxon>
        <taxon>Kitasatosporales</taxon>
        <taxon>Streptomycetaceae</taxon>
        <taxon>Streptomyces</taxon>
    </lineage>
</organism>
<reference evidence="3 4" key="1">
    <citation type="submission" date="2023-03" db="EMBL/GenBank/DDBJ databases">
        <authorList>
            <person name="Mo P."/>
        </authorList>
    </citation>
    <scope>NUCLEOTIDE SEQUENCE [LARGE SCALE GENOMIC DNA]</scope>
    <source>
        <strain evidence="3 4">HUAS 5</strain>
    </source>
</reference>
<dbReference type="InterPro" id="IPR014347">
    <property type="entry name" value="Tautomerase/MIF_sf"/>
</dbReference>
<keyword evidence="4" id="KW-1185">Reference proteome</keyword>
<evidence type="ECO:0000313" key="4">
    <source>
        <dbReference type="Proteomes" id="UP001216440"/>
    </source>
</evidence>
<sequence length="74" mass="8469">MPHVTISHFPKDLDEAGRERLVTRLTEAVRDAFEVEEDVVSIALRPVAPEAWDEEVYRPEIAARPELLVKQPAY</sequence>
<dbReference type="RefSeq" id="WP_279332697.1">
    <property type="nucleotide sequence ID" value="NZ_CP121682.1"/>
</dbReference>
<dbReference type="Proteomes" id="UP001216440">
    <property type="component" value="Chromosome"/>
</dbReference>
<accession>A0ABY8JYD7</accession>
<proteinExistence type="predicted"/>
<name>A0ABY8JYD7_9ACTN</name>
<dbReference type="SUPFAM" id="SSF55331">
    <property type="entry name" value="Tautomerase/MIF"/>
    <property type="match status" value="1"/>
</dbReference>
<evidence type="ECO:0000256" key="1">
    <source>
        <dbReference type="ARBA" id="ARBA00023235"/>
    </source>
</evidence>
<evidence type="ECO:0000313" key="3">
    <source>
        <dbReference type="EMBL" id="WGD39681.1"/>
    </source>
</evidence>
<dbReference type="InterPro" id="IPR004370">
    <property type="entry name" value="4-OT-like_dom"/>
</dbReference>
<gene>
    <name evidence="3" type="ORF">PYS65_05780</name>
</gene>
<evidence type="ECO:0000259" key="2">
    <source>
        <dbReference type="Pfam" id="PF01361"/>
    </source>
</evidence>
<dbReference type="EMBL" id="CP121682">
    <property type="protein sequence ID" value="WGD39681.1"/>
    <property type="molecule type" value="Genomic_DNA"/>
</dbReference>
<feature type="domain" description="4-oxalocrotonate tautomerase-like" evidence="2">
    <location>
        <begin position="2"/>
        <end position="52"/>
    </location>
</feature>